<proteinExistence type="predicted"/>
<name>A0AC60A8C7_RANTA</name>
<evidence type="ECO:0000313" key="2">
    <source>
        <dbReference type="Proteomes" id="UP001162501"/>
    </source>
</evidence>
<gene>
    <name evidence="1" type="ORF">MRATA1EN22A_LOCUS28011</name>
</gene>
<organism evidence="1 2">
    <name type="scientific">Rangifer tarandus platyrhynchus</name>
    <name type="common">Svalbard reindeer</name>
    <dbReference type="NCBI Taxonomy" id="3082113"/>
    <lineage>
        <taxon>Eukaryota</taxon>
        <taxon>Metazoa</taxon>
        <taxon>Chordata</taxon>
        <taxon>Craniata</taxon>
        <taxon>Vertebrata</taxon>
        <taxon>Euteleostomi</taxon>
        <taxon>Mammalia</taxon>
        <taxon>Eutheria</taxon>
        <taxon>Laurasiatheria</taxon>
        <taxon>Artiodactyla</taxon>
        <taxon>Ruminantia</taxon>
        <taxon>Pecora</taxon>
        <taxon>Cervidae</taxon>
        <taxon>Odocoileinae</taxon>
        <taxon>Rangifer</taxon>
    </lineage>
</organism>
<accession>A0AC60A8C7</accession>
<reference evidence="1" key="1">
    <citation type="submission" date="2023-05" db="EMBL/GenBank/DDBJ databases">
        <authorList>
            <consortium name="ELIXIR-Norway"/>
        </authorList>
    </citation>
    <scope>NUCLEOTIDE SEQUENCE</scope>
</reference>
<dbReference type="Proteomes" id="UP001162501">
    <property type="component" value="Chromosome 9"/>
</dbReference>
<protein>
    <submittedName>
        <fullName evidence="1">Uncharacterized protein</fullName>
    </submittedName>
</protein>
<sequence length="177" mass="19070">MQIQESAAGTAGGANRNPQGVQWGEREGEFQALCVPPPSPKAQGEDRDRTGKQSQRGLLQGNVCNPFSFRREAGPQRPWGPGRRCWPLIGRSGRKGGKVCLGPRLAGEGYVRPSTGALNARALLGHLNFSIVAKAFFSAPVCEELCTMHLFLTAGHVSSTTAPHPLHPPTPRERKQV</sequence>
<reference evidence="1" key="2">
    <citation type="submission" date="2025-03" db="EMBL/GenBank/DDBJ databases">
        <authorList>
            <consortium name="ELIXIR-Norway"/>
            <consortium name="Elixir Norway"/>
        </authorList>
    </citation>
    <scope>NUCLEOTIDE SEQUENCE</scope>
</reference>
<evidence type="ECO:0000313" key="1">
    <source>
        <dbReference type="EMBL" id="CAN0569656.1"/>
    </source>
</evidence>
<dbReference type="EMBL" id="OX596093">
    <property type="protein sequence ID" value="CAN0569656.1"/>
    <property type="molecule type" value="Genomic_DNA"/>
</dbReference>